<dbReference type="OrthoDB" id="2107166at2759"/>
<sequence>MMLCLACSSSLPPKLVNNAIFITPCCERPICPNCLSSNPRLARYNPCLHCLGGVGIVSARSPQRSTSQGQVTNLDGGVHDSDVFVLGDEDEDEELGTVQESSRSGTDPSTPPPHYESKPSSDVSPPRHRSQPSGEDSSRTSSKYHIKPGDSLLGISLKYNIDGRLLCRLNGLPPSTLRTTPHLLHTRTFLTFPPSASPNHALPPDLDLNTSEQEKARRVREKAEKRLQTLTKEVDWRVAKTYVALADPADGEDDDNACVKEAEGKKPRRTHGEGSNLESRAVDRYLDDDEWEQRERREGRGVVIPRFPLFEQVPRVHGGRPPKPWWKWN</sequence>
<name>A0A2R6NKW9_9APHY</name>
<evidence type="ECO:0000259" key="2">
    <source>
        <dbReference type="Pfam" id="PF01476"/>
    </source>
</evidence>
<feature type="compositionally biased region" description="Polar residues" evidence="1">
    <location>
        <begin position="98"/>
        <end position="108"/>
    </location>
</feature>
<dbReference type="InterPro" id="IPR018392">
    <property type="entry name" value="LysM"/>
</dbReference>
<feature type="compositionally biased region" description="Polar residues" evidence="1">
    <location>
        <begin position="131"/>
        <end position="143"/>
    </location>
</feature>
<feature type="region of interest" description="Disordered" evidence="1">
    <location>
        <begin position="61"/>
        <end position="147"/>
    </location>
</feature>
<dbReference type="InterPro" id="IPR036779">
    <property type="entry name" value="LysM_dom_sf"/>
</dbReference>
<evidence type="ECO:0000313" key="3">
    <source>
        <dbReference type="EMBL" id="PSR72951.1"/>
    </source>
</evidence>
<feature type="compositionally biased region" description="Polar residues" evidence="1">
    <location>
        <begin position="61"/>
        <end position="73"/>
    </location>
</feature>
<accession>A0A2R6NKW9</accession>
<dbReference type="Pfam" id="PF01476">
    <property type="entry name" value="LysM"/>
    <property type="match status" value="1"/>
</dbReference>
<dbReference type="AlphaFoldDB" id="A0A2R6NKW9"/>
<evidence type="ECO:0000256" key="1">
    <source>
        <dbReference type="SAM" id="MobiDB-lite"/>
    </source>
</evidence>
<feature type="domain" description="LysM" evidence="2">
    <location>
        <begin position="144"/>
        <end position="177"/>
    </location>
</feature>
<keyword evidence="4" id="KW-1185">Reference proteome</keyword>
<proteinExistence type="predicted"/>
<gene>
    <name evidence="3" type="ORF">PHLCEN_2v11188</name>
</gene>
<dbReference type="SUPFAM" id="SSF54106">
    <property type="entry name" value="LysM domain"/>
    <property type="match status" value="1"/>
</dbReference>
<dbReference type="Gene3D" id="3.10.350.10">
    <property type="entry name" value="LysM domain"/>
    <property type="match status" value="1"/>
</dbReference>
<comment type="caution">
    <text evidence="3">The sequence shown here is derived from an EMBL/GenBank/DDBJ whole genome shotgun (WGS) entry which is preliminary data.</text>
</comment>
<reference evidence="3 4" key="1">
    <citation type="submission" date="2018-02" db="EMBL/GenBank/DDBJ databases">
        <title>Genome sequence of the basidiomycete white-rot fungus Phlebia centrifuga.</title>
        <authorList>
            <person name="Granchi Z."/>
            <person name="Peng M."/>
            <person name="de Vries R.P."/>
            <person name="Hilden K."/>
            <person name="Makela M.R."/>
            <person name="Grigoriev I."/>
            <person name="Riley R."/>
        </authorList>
    </citation>
    <scope>NUCLEOTIDE SEQUENCE [LARGE SCALE GENOMIC DNA]</scope>
    <source>
        <strain evidence="3 4">FBCC195</strain>
    </source>
</reference>
<organism evidence="3 4">
    <name type="scientific">Hermanssonia centrifuga</name>
    <dbReference type="NCBI Taxonomy" id="98765"/>
    <lineage>
        <taxon>Eukaryota</taxon>
        <taxon>Fungi</taxon>
        <taxon>Dikarya</taxon>
        <taxon>Basidiomycota</taxon>
        <taxon>Agaricomycotina</taxon>
        <taxon>Agaricomycetes</taxon>
        <taxon>Polyporales</taxon>
        <taxon>Meruliaceae</taxon>
        <taxon>Hermanssonia</taxon>
    </lineage>
</organism>
<dbReference type="Proteomes" id="UP000186601">
    <property type="component" value="Unassembled WGS sequence"/>
</dbReference>
<feature type="region of interest" description="Disordered" evidence="1">
    <location>
        <begin position="262"/>
        <end position="281"/>
    </location>
</feature>
<evidence type="ECO:0000313" key="4">
    <source>
        <dbReference type="Proteomes" id="UP000186601"/>
    </source>
</evidence>
<protein>
    <recommendedName>
        <fullName evidence="2">LysM domain-containing protein</fullName>
    </recommendedName>
</protein>
<dbReference type="CDD" id="cd00118">
    <property type="entry name" value="LysM"/>
    <property type="match status" value="1"/>
</dbReference>
<dbReference type="EMBL" id="MLYV02001124">
    <property type="protein sequence ID" value="PSR72951.1"/>
    <property type="molecule type" value="Genomic_DNA"/>
</dbReference>